<evidence type="ECO:0000313" key="1">
    <source>
        <dbReference type="Proteomes" id="UP000095282"/>
    </source>
</evidence>
<dbReference type="AlphaFoldDB" id="A0A1I7UWM1"/>
<keyword evidence="1" id="KW-1185">Reference proteome</keyword>
<reference evidence="2" key="1">
    <citation type="submission" date="2016-11" db="UniProtKB">
        <authorList>
            <consortium name="WormBaseParasite"/>
        </authorList>
    </citation>
    <scope>IDENTIFICATION</scope>
</reference>
<organism evidence="1 2">
    <name type="scientific">Caenorhabditis tropicalis</name>
    <dbReference type="NCBI Taxonomy" id="1561998"/>
    <lineage>
        <taxon>Eukaryota</taxon>
        <taxon>Metazoa</taxon>
        <taxon>Ecdysozoa</taxon>
        <taxon>Nematoda</taxon>
        <taxon>Chromadorea</taxon>
        <taxon>Rhabditida</taxon>
        <taxon>Rhabditina</taxon>
        <taxon>Rhabditomorpha</taxon>
        <taxon>Rhabditoidea</taxon>
        <taxon>Rhabditidae</taxon>
        <taxon>Peloderinae</taxon>
        <taxon>Caenorhabditis</taxon>
    </lineage>
</organism>
<dbReference type="WBParaSite" id="Csp11.Scaffold630.g20080.t2">
    <property type="protein sequence ID" value="Csp11.Scaffold630.g20080.t2"/>
    <property type="gene ID" value="Csp11.Scaffold630.g20080"/>
</dbReference>
<evidence type="ECO:0000313" key="2">
    <source>
        <dbReference type="WBParaSite" id="Csp11.Scaffold630.g20080.t2"/>
    </source>
</evidence>
<name>A0A1I7UWM1_9PELO</name>
<dbReference type="Proteomes" id="UP000095282">
    <property type="component" value="Unplaced"/>
</dbReference>
<sequence length="450" mass="52496">MLRSSNGTLIQHRMNVKGCRQKIKETGFKMDDDFFSFTPKEDQIIRENWAKFVKFKKFEGTIFEFLGFDKHGLVVTNNPNLVPLAVFRHIWPILCDGLDNRFASLVRLRISYIFHPYYKENDDYDLDEVDKRCDNQETILEISEALKIPPRYLEQRKHRKKAKIPQGELVEGYQRILVLRLLYESLIDNGENKFGPNNIDWAVFRKKCRKNSIVPPEARVVNETYRKVFERAEKEIFRHLDPAPPLKNKLVYIHESYLRFAKNPTPCRRKKDCPVIKLATLFTVVFEDYNKQVEWNPPPALDYYKCQVDLKKVRERVEEVREKRKRLNVAPRAKFSVIVKKILKLEDLDGSVSQTTDVAEISSIHGDSSANSIFDGSENPDEVQTDFEISTINNTSSFINRDETILAAGGRRDLEENDTLPSINYQASKREEETVPLDLSQDIWSQLVNS</sequence>
<dbReference type="eggNOG" id="ENOG502TFMJ">
    <property type="taxonomic scope" value="Eukaryota"/>
</dbReference>
<accession>A0A1I7UWM1</accession>
<protein>
    <submittedName>
        <fullName evidence="2">ARID domain-containing protein</fullName>
    </submittedName>
</protein>
<proteinExistence type="predicted"/>